<name>A0ABR2E875_9ROSI</name>
<feature type="transmembrane region" description="Helical" evidence="1">
    <location>
        <begin position="44"/>
        <end position="66"/>
    </location>
</feature>
<keyword evidence="1" id="KW-0472">Membrane</keyword>
<proteinExistence type="predicted"/>
<gene>
    <name evidence="3" type="ORF">V6N12_031185</name>
</gene>
<comment type="caution">
    <text evidence="3">The sequence shown here is derived from an EMBL/GenBank/DDBJ whole genome shotgun (WGS) entry which is preliminary data.</text>
</comment>
<feature type="chain" id="PRO_5045600532" evidence="2">
    <location>
        <begin position="29"/>
        <end position="67"/>
    </location>
</feature>
<evidence type="ECO:0000313" key="3">
    <source>
        <dbReference type="EMBL" id="KAK8554216.1"/>
    </source>
</evidence>
<keyword evidence="4" id="KW-1185">Reference proteome</keyword>
<keyword evidence="1" id="KW-0812">Transmembrane</keyword>
<dbReference type="Proteomes" id="UP001472677">
    <property type="component" value="Unassembled WGS sequence"/>
</dbReference>
<keyword evidence="2" id="KW-0732">Signal</keyword>
<protein>
    <submittedName>
        <fullName evidence="3">Uncharacterized protein</fullName>
    </submittedName>
</protein>
<evidence type="ECO:0000313" key="4">
    <source>
        <dbReference type="Proteomes" id="UP001472677"/>
    </source>
</evidence>
<evidence type="ECO:0000256" key="1">
    <source>
        <dbReference type="SAM" id="Phobius"/>
    </source>
</evidence>
<evidence type="ECO:0000256" key="2">
    <source>
        <dbReference type="SAM" id="SignalP"/>
    </source>
</evidence>
<feature type="signal peptide" evidence="2">
    <location>
        <begin position="1"/>
        <end position="28"/>
    </location>
</feature>
<sequence length="67" mass="6685">MAEIGSCASHIVATIFVVAMLLLSGTLAQDIAPSPAIETGAASALPASGLFLCSSMLLALIADLLLQ</sequence>
<dbReference type="EMBL" id="JBBPBM010000019">
    <property type="protein sequence ID" value="KAK8554216.1"/>
    <property type="molecule type" value="Genomic_DNA"/>
</dbReference>
<keyword evidence="1" id="KW-1133">Transmembrane helix</keyword>
<reference evidence="3 4" key="1">
    <citation type="journal article" date="2024" name="G3 (Bethesda)">
        <title>Genome assembly of Hibiscus sabdariffa L. provides insights into metabolisms of medicinal natural products.</title>
        <authorList>
            <person name="Kim T."/>
        </authorList>
    </citation>
    <scope>NUCLEOTIDE SEQUENCE [LARGE SCALE GENOMIC DNA]</scope>
    <source>
        <strain evidence="3">TK-2024</strain>
        <tissue evidence="3">Old leaves</tissue>
    </source>
</reference>
<organism evidence="3 4">
    <name type="scientific">Hibiscus sabdariffa</name>
    <name type="common">roselle</name>
    <dbReference type="NCBI Taxonomy" id="183260"/>
    <lineage>
        <taxon>Eukaryota</taxon>
        <taxon>Viridiplantae</taxon>
        <taxon>Streptophyta</taxon>
        <taxon>Embryophyta</taxon>
        <taxon>Tracheophyta</taxon>
        <taxon>Spermatophyta</taxon>
        <taxon>Magnoliopsida</taxon>
        <taxon>eudicotyledons</taxon>
        <taxon>Gunneridae</taxon>
        <taxon>Pentapetalae</taxon>
        <taxon>rosids</taxon>
        <taxon>malvids</taxon>
        <taxon>Malvales</taxon>
        <taxon>Malvaceae</taxon>
        <taxon>Malvoideae</taxon>
        <taxon>Hibiscus</taxon>
    </lineage>
</organism>
<accession>A0ABR2E875</accession>